<dbReference type="PANTHER" id="PTHR31662">
    <property type="entry name" value="BNAANNG10740D PROTEIN-RELATED"/>
    <property type="match status" value="1"/>
</dbReference>
<proteinExistence type="inferred from homology"/>
<name>A0A8S0PTP4_OLEEU</name>
<evidence type="ECO:0000256" key="1">
    <source>
        <dbReference type="ARBA" id="ARBA00010820"/>
    </source>
</evidence>
<dbReference type="Gramene" id="OE9A102798T1">
    <property type="protein sequence ID" value="OE9A102798C1"/>
    <property type="gene ID" value="OE9A102798"/>
</dbReference>
<dbReference type="Pfam" id="PF04504">
    <property type="entry name" value="GeBP-like_DBD"/>
    <property type="match status" value="1"/>
</dbReference>
<feature type="domain" description="Glabrous enhancer-binding protein-like DBD" evidence="3">
    <location>
        <begin position="193"/>
        <end position="285"/>
    </location>
</feature>
<dbReference type="GO" id="GO:0005634">
    <property type="term" value="C:nucleus"/>
    <property type="evidence" value="ECO:0007669"/>
    <property type="project" value="TreeGrafter"/>
</dbReference>
<dbReference type="Proteomes" id="UP000594638">
    <property type="component" value="Unassembled WGS sequence"/>
</dbReference>
<dbReference type="InterPro" id="IPR007592">
    <property type="entry name" value="GEBP"/>
</dbReference>
<dbReference type="InterPro" id="IPR053932">
    <property type="entry name" value="GeBP-like_DBD"/>
</dbReference>
<evidence type="ECO:0000313" key="5">
    <source>
        <dbReference type="Proteomes" id="UP000594638"/>
    </source>
</evidence>
<reference evidence="4 5" key="1">
    <citation type="submission" date="2019-12" db="EMBL/GenBank/DDBJ databases">
        <authorList>
            <person name="Alioto T."/>
            <person name="Alioto T."/>
            <person name="Gomez Garrido J."/>
        </authorList>
    </citation>
    <scope>NUCLEOTIDE SEQUENCE [LARGE SCALE GENOMIC DNA]</scope>
</reference>
<dbReference type="EMBL" id="CACTIH010000254">
    <property type="protein sequence ID" value="CAA2958126.1"/>
    <property type="molecule type" value="Genomic_DNA"/>
</dbReference>
<dbReference type="AlphaFoldDB" id="A0A8S0PTP4"/>
<comment type="caution">
    <text evidence="4">The sequence shown here is derived from an EMBL/GenBank/DDBJ whole genome shotgun (WGS) entry which is preliminary data.</text>
</comment>
<organism evidence="4 5">
    <name type="scientific">Olea europaea subsp. europaea</name>
    <dbReference type="NCBI Taxonomy" id="158383"/>
    <lineage>
        <taxon>Eukaryota</taxon>
        <taxon>Viridiplantae</taxon>
        <taxon>Streptophyta</taxon>
        <taxon>Embryophyta</taxon>
        <taxon>Tracheophyta</taxon>
        <taxon>Spermatophyta</taxon>
        <taxon>Magnoliopsida</taxon>
        <taxon>eudicotyledons</taxon>
        <taxon>Gunneridae</taxon>
        <taxon>Pentapetalae</taxon>
        <taxon>asterids</taxon>
        <taxon>lamiids</taxon>
        <taxon>Lamiales</taxon>
        <taxon>Oleaceae</taxon>
        <taxon>Oleeae</taxon>
        <taxon>Olea</taxon>
    </lineage>
</organism>
<evidence type="ECO:0000313" key="4">
    <source>
        <dbReference type="EMBL" id="CAA2958126.1"/>
    </source>
</evidence>
<feature type="compositionally biased region" description="Low complexity" evidence="2">
    <location>
        <begin position="12"/>
        <end position="22"/>
    </location>
</feature>
<keyword evidence="5" id="KW-1185">Reference proteome</keyword>
<dbReference type="OrthoDB" id="914287at2759"/>
<protein>
    <submittedName>
        <fullName evidence="4">STOREKEEPER -like</fullName>
    </submittedName>
</protein>
<evidence type="ECO:0000259" key="3">
    <source>
        <dbReference type="Pfam" id="PF04504"/>
    </source>
</evidence>
<comment type="similarity">
    <text evidence="1">Belongs to the GeBP family.</text>
</comment>
<gene>
    <name evidence="4" type="ORF">OLEA9_A102798</name>
</gene>
<feature type="region of interest" description="Disordered" evidence="2">
    <location>
        <begin position="1"/>
        <end position="27"/>
    </location>
</feature>
<sequence length="403" mass="45920">MALASKKLVFHSSSSSSASEGSQKINIMDEDVAISEEQKHLEEALVKTQEQEDDSTCVPISKAQEIALFDENQTTTEAGEKEGHEPALDKLTALRIHNQADQQKQSRAVLEKTQEQGDYICDPNSKIKEALAGENQTTEAGQKEGKQASSSDFDFQNLQKNEVITVVESLNPTENPLETDIQETNRKKPLVSFSQIFTDKDVIVLLQGMIDFKCMHGDKNMTDFYFFIKDKLDTEFTKIQITEKLRRLRKKFVGNFKKTTENRAPGDFSNRHDSIVFELSNKLWGNDGCDKKLIIEISEKTRKRRRVEFGSKKEDKKKKGTVEDEVDINMELKYPLIHPSFNQNIGFIAPDMVKKNCTLKGSSNSGNIEAKWEKLMIKEVELYYKKLDLMKEMIGDVLQSLKD</sequence>
<evidence type="ECO:0000256" key="2">
    <source>
        <dbReference type="SAM" id="MobiDB-lite"/>
    </source>
</evidence>
<accession>A0A8S0PTP4</accession>
<dbReference type="GO" id="GO:0006355">
    <property type="term" value="P:regulation of DNA-templated transcription"/>
    <property type="evidence" value="ECO:0007669"/>
    <property type="project" value="InterPro"/>
</dbReference>